<gene>
    <name evidence="1" type="ORF">Cboi01_000264100</name>
</gene>
<reference evidence="1" key="1">
    <citation type="submission" date="2023-04" db="EMBL/GenBank/DDBJ databases">
        <title>Candida boidinii NBRC 1967.</title>
        <authorList>
            <person name="Ichikawa N."/>
            <person name="Sato H."/>
            <person name="Tonouchi N."/>
        </authorList>
    </citation>
    <scope>NUCLEOTIDE SEQUENCE</scope>
    <source>
        <strain evidence="1">NBRC 1967</strain>
    </source>
</reference>
<name>A0ACB5TPR6_CANBO</name>
<comment type="caution">
    <text evidence="1">The sequence shown here is derived from an EMBL/GenBank/DDBJ whole genome shotgun (WGS) entry which is preliminary data.</text>
</comment>
<dbReference type="Proteomes" id="UP001165101">
    <property type="component" value="Unassembled WGS sequence"/>
</dbReference>
<sequence length="422" mass="47917">MIRIVTNRNQQVRYFNGLKKFPFQSIITTKRSLSQLSPNDIGFSFDIDGVLLRGKDLIEGANETITKLQELQIPFILFTNGGGVSESHRVKFISDKLQLVKPIETSQIVQSHTPFKSLTSKHKRILAVGGPNDDVRQVAKGYGFEEVLRPIDIIKANPDIWPFHKYDKSEIDKYAIDPIESKLRVLTRSEIKQQNELILQDPEPIDSIMVFNDSRDMGSDIQIIIDLLTSDRGIIGTINSNLTKSGKPSIPIFFSNNDFVWANEFKLNRFGQGAFKILIDSLFYKITNHKLESTVLGKPETVSYSYAHHCLIDYRNKLISNSNDFNINKDHLIDCKFELGDEVKINPFKKVYMIGDNPASDIIGANNYGWESILVKTGVYKDGFFQSSQFINNSNSYGKPTIGIFDNVKEGVFKVLKDNKFI</sequence>
<evidence type="ECO:0000313" key="2">
    <source>
        <dbReference type="Proteomes" id="UP001165101"/>
    </source>
</evidence>
<dbReference type="EMBL" id="BSXV01001242">
    <property type="protein sequence ID" value="GME92223.1"/>
    <property type="molecule type" value="Genomic_DNA"/>
</dbReference>
<accession>A0ACB5TPR6</accession>
<evidence type="ECO:0000313" key="1">
    <source>
        <dbReference type="EMBL" id="GME92223.1"/>
    </source>
</evidence>
<keyword evidence="2" id="KW-1185">Reference proteome</keyword>
<proteinExistence type="predicted"/>
<protein>
    <submittedName>
        <fullName evidence="1">Unnamed protein product</fullName>
    </submittedName>
</protein>
<organism evidence="1 2">
    <name type="scientific">Candida boidinii</name>
    <name type="common">Yeast</name>
    <dbReference type="NCBI Taxonomy" id="5477"/>
    <lineage>
        <taxon>Eukaryota</taxon>
        <taxon>Fungi</taxon>
        <taxon>Dikarya</taxon>
        <taxon>Ascomycota</taxon>
        <taxon>Saccharomycotina</taxon>
        <taxon>Pichiomycetes</taxon>
        <taxon>Pichiales</taxon>
        <taxon>Pichiaceae</taxon>
        <taxon>Ogataea</taxon>
        <taxon>Ogataea/Candida clade</taxon>
    </lineage>
</organism>